<comment type="caution">
    <text evidence="2">The sequence shown here is derived from an EMBL/GenBank/DDBJ whole genome shotgun (WGS) entry which is preliminary data.</text>
</comment>
<gene>
    <name evidence="2" type="ORF">A45J_0605</name>
</gene>
<feature type="domain" description="YtkA-like" evidence="1">
    <location>
        <begin position="191"/>
        <end position="255"/>
    </location>
</feature>
<evidence type="ECO:0000313" key="2">
    <source>
        <dbReference type="EMBL" id="GER92874.1"/>
    </source>
</evidence>
<feature type="domain" description="YtkA-like" evidence="1">
    <location>
        <begin position="50"/>
        <end position="128"/>
    </location>
</feature>
<dbReference type="PROSITE" id="PS51257">
    <property type="entry name" value="PROKAR_LIPOPROTEIN"/>
    <property type="match status" value="1"/>
</dbReference>
<evidence type="ECO:0000259" key="1">
    <source>
        <dbReference type="Pfam" id="PF13115"/>
    </source>
</evidence>
<organism evidence="2">
    <name type="scientific">hot springs metagenome</name>
    <dbReference type="NCBI Taxonomy" id="433727"/>
    <lineage>
        <taxon>unclassified sequences</taxon>
        <taxon>metagenomes</taxon>
        <taxon>ecological metagenomes</taxon>
    </lineage>
</organism>
<reference evidence="2" key="1">
    <citation type="submission" date="2019-10" db="EMBL/GenBank/DDBJ databases">
        <title>Metagenomic sequencing of thiosulfate-disproportionating enrichment culture.</title>
        <authorList>
            <person name="Umezawa K."/>
            <person name="Kojima H."/>
            <person name="Fukui M."/>
        </authorList>
    </citation>
    <scope>NUCLEOTIDE SEQUENCE</scope>
    <source>
        <strain evidence="2">45J</strain>
    </source>
</reference>
<protein>
    <recommendedName>
        <fullName evidence="1">YtkA-like domain-containing protein</fullName>
    </recommendedName>
</protein>
<sequence length="273" mass="30775">MKKDFLLFILVSIVLFSCATTYQGKEHTHAGFTKHYEESLFNVTRNSLFSVEVVMPEGHLKVGKNNIDLIVHDKSDRDVVRANIRVDAYMPDMGHGIDIEPVIVEKGGGLYQVRDISLTMPGHYQLIVTVQRGSETDRAVFDFPQVGEMTMHKHILMPEGIDTSRTNTSEKGIYRISYTPEIDPIRINTIHSWKVKIQNTSGQAVTGATVRIKGDMPEHGHGLPTEPVVVEETEPGVYIIDGFKFHMPGWWVVNLEIISPLGTDTVQFQLYLK</sequence>
<dbReference type="Pfam" id="PF13115">
    <property type="entry name" value="YtkA"/>
    <property type="match status" value="2"/>
</dbReference>
<dbReference type="InterPro" id="IPR032693">
    <property type="entry name" value="YtkA-like_dom"/>
</dbReference>
<accession>A0A5J4KUD6</accession>
<dbReference type="EMBL" id="BLAB01000001">
    <property type="protein sequence ID" value="GER92874.1"/>
    <property type="molecule type" value="Genomic_DNA"/>
</dbReference>
<name>A0A5J4KUD6_9ZZZZ</name>
<dbReference type="AlphaFoldDB" id="A0A5J4KUD6"/>
<proteinExistence type="predicted"/>